<keyword evidence="5" id="KW-0560">Oxidoreductase</keyword>
<organism evidence="6 7">
    <name type="scientific">Xanthobacter agilis</name>
    <dbReference type="NCBI Taxonomy" id="47492"/>
    <lineage>
        <taxon>Bacteria</taxon>
        <taxon>Pseudomonadati</taxon>
        <taxon>Pseudomonadota</taxon>
        <taxon>Alphaproteobacteria</taxon>
        <taxon>Hyphomicrobiales</taxon>
        <taxon>Xanthobacteraceae</taxon>
        <taxon>Xanthobacter</taxon>
    </lineage>
</organism>
<dbReference type="SUPFAM" id="SSF48264">
    <property type="entry name" value="Cytochrome P450"/>
    <property type="match status" value="1"/>
</dbReference>
<dbReference type="PRINTS" id="PR00385">
    <property type="entry name" value="P450"/>
</dbReference>
<dbReference type="RefSeq" id="WP_237344739.1">
    <property type="nucleotide sequence ID" value="NZ_JABWGX010000005.1"/>
</dbReference>
<keyword evidence="7" id="KW-1185">Reference proteome</keyword>
<keyword evidence="4 5" id="KW-0408">Iron</keyword>
<evidence type="ECO:0000256" key="1">
    <source>
        <dbReference type="ARBA" id="ARBA00001971"/>
    </source>
</evidence>
<comment type="similarity">
    <text evidence="2 5">Belongs to the cytochrome P450 family.</text>
</comment>
<keyword evidence="5" id="KW-0503">Monooxygenase</keyword>
<evidence type="ECO:0000313" key="6">
    <source>
        <dbReference type="EMBL" id="MDQ0504880.1"/>
    </source>
</evidence>
<dbReference type="PROSITE" id="PS00086">
    <property type="entry name" value="CYTOCHROME_P450"/>
    <property type="match status" value="1"/>
</dbReference>
<proteinExistence type="inferred from homology"/>
<gene>
    <name evidence="6" type="ORF">QOZ94_001662</name>
</gene>
<dbReference type="PRINTS" id="PR00465">
    <property type="entry name" value="EP450IV"/>
</dbReference>
<dbReference type="InterPro" id="IPR017972">
    <property type="entry name" value="Cyt_P450_CS"/>
</dbReference>
<dbReference type="Gene3D" id="1.10.630.10">
    <property type="entry name" value="Cytochrome P450"/>
    <property type="match status" value="1"/>
</dbReference>
<dbReference type="Pfam" id="PF00067">
    <property type="entry name" value="p450"/>
    <property type="match status" value="1"/>
</dbReference>
<comment type="caution">
    <text evidence="6">The sequence shown here is derived from an EMBL/GenBank/DDBJ whole genome shotgun (WGS) entry which is preliminary data.</text>
</comment>
<dbReference type="PANTHER" id="PTHR24305:SF166">
    <property type="entry name" value="CYTOCHROME P450 12A4, MITOCHONDRIAL-RELATED"/>
    <property type="match status" value="1"/>
</dbReference>
<evidence type="ECO:0000256" key="4">
    <source>
        <dbReference type="ARBA" id="ARBA00023004"/>
    </source>
</evidence>
<evidence type="ECO:0000256" key="5">
    <source>
        <dbReference type="RuleBase" id="RU000461"/>
    </source>
</evidence>
<dbReference type="InterPro" id="IPR050121">
    <property type="entry name" value="Cytochrome_P450_monoxygenase"/>
</dbReference>
<dbReference type="InterPro" id="IPR036396">
    <property type="entry name" value="Cyt_P450_sf"/>
</dbReference>
<dbReference type="EMBL" id="JAUSVY010000003">
    <property type="protein sequence ID" value="MDQ0504880.1"/>
    <property type="molecule type" value="Genomic_DNA"/>
</dbReference>
<reference evidence="6 7" key="1">
    <citation type="submission" date="2023-07" db="EMBL/GenBank/DDBJ databases">
        <title>Genomic Encyclopedia of Type Strains, Phase IV (KMG-IV): sequencing the most valuable type-strain genomes for metagenomic binning, comparative biology and taxonomic classification.</title>
        <authorList>
            <person name="Goeker M."/>
        </authorList>
    </citation>
    <scope>NUCLEOTIDE SEQUENCE [LARGE SCALE GENOMIC DNA]</scope>
    <source>
        <strain evidence="6 7">DSM 3770</strain>
    </source>
</reference>
<evidence type="ECO:0000256" key="2">
    <source>
        <dbReference type="ARBA" id="ARBA00010617"/>
    </source>
</evidence>
<keyword evidence="5" id="KW-0349">Heme</keyword>
<dbReference type="InterPro" id="IPR002403">
    <property type="entry name" value="Cyt_P450_E_grp-IV"/>
</dbReference>
<evidence type="ECO:0000313" key="7">
    <source>
        <dbReference type="Proteomes" id="UP001241747"/>
    </source>
</evidence>
<keyword evidence="3 5" id="KW-0479">Metal-binding</keyword>
<protein>
    <submittedName>
        <fullName evidence="6">Cytochrome P450</fullName>
    </submittedName>
</protein>
<sequence length="463" mass="50265">MIRAFAGTFGRLPFAAKIAGRFLGDPMLLLGGKPLVGWQTVFTLPFRRMALVSDNATAEAVMLDRAGKFPKSTVLHALLKPLIGEGVFGQPGGDTVKETRRVLARALAAIPPAHIAEVTRTLTQEYMDGWLARKGAPAPVGVDLSRLTVDVVSVCTMGRRFTAEESQRFTDLFSIYHQRAKATLLLLAHADEATRARIIHELGLEEIGAEMRALMRERFLSAPLGRDGDEAIFSRALADAGYAAPGHDERALDEIAVMLLAGHETTASTLSWLCHVLAGDSALQDAAAQAVAAAPGTQVADDKSARFAGATGEDVLSALTQEALRLYPPIGFFLRENKEEVALENRTLPKDNFIVVAPRVLHRHRAYWKKPDTFWPERWLETPELPARTAFIPFGMGARVCPGAQFANIEMAEITRLLLTRLRFGLTAGAEPLPLGNLTSRPEPDIVLTVTPRAAPASSAQRS</sequence>
<dbReference type="InterPro" id="IPR001128">
    <property type="entry name" value="Cyt_P450"/>
</dbReference>
<name>A0ABU0LCK3_XANAG</name>
<evidence type="ECO:0000256" key="3">
    <source>
        <dbReference type="ARBA" id="ARBA00022723"/>
    </source>
</evidence>
<comment type="cofactor">
    <cofactor evidence="1">
        <name>heme</name>
        <dbReference type="ChEBI" id="CHEBI:30413"/>
    </cofactor>
</comment>
<dbReference type="CDD" id="cd00302">
    <property type="entry name" value="cytochrome_P450"/>
    <property type="match status" value="1"/>
</dbReference>
<dbReference type="Proteomes" id="UP001241747">
    <property type="component" value="Unassembled WGS sequence"/>
</dbReference>
<accession>A0ABU0LCK3</accession>
<dbReference type="PANTHER" id="PTHR24305">
    <property type="entry name" value="CYTOCHROME P450"/>
    <property type="match status" value="1"/>
</dbReference>